<dbReference type="PANTHER" id="PTHR11496">
    <property type="entry name" value="ALCOHOL DEHYDROGENASE"/>
    <property type="match status" value="1"/>
</dbReference>
<dbReference type="EMBL" id="JACJLV010000016">
    <property type="protein sequence ID" value="MBM6826727.1"/>
    <property type="molecule type" value="Genomic_DNA"/>
</dbReference>
<dbReference type="InterPro" id="IPR056798">
    <property type="entry name" value="ADH_Fe_C"/>
</dbReference>
<dbReference type="Proteomes" id="UP000713880">
    <property type="component" value="Unassembled WGS sequence"/>
</dbReference>
<feature type="region of interest" description="Disordered" evidence="4">
    <location>
        <begin position="401"/>
        <end position="428"/>
    </location>
</feature>
<keyword evidence="3" id="KW-0520">NAD</keyword>
<dbReference type="InterPro" id="IPR001670">
    <property type="entry name" value="ADH_Fe/GldA"/>
</dbReference>
<sequence length="428" mass="46670">MNYFKKIYCRTFQTGLKIALPFLPYRKPRIVGSVKALPEIIQKKKCSKVLIITDAGIRKLGLTGRLEKALTGAGIPYCMYDKTVANPTTANVAEALELYQTEGCDCIIGFGGGSSMDCAKAVGARAVKPRQSLAKMKGILKVHKKLPLLMAVPTTAGTGSETTLAAVITDAQTRYKYAINDFPLIPRYAVLDPKVTLSLPPFITATTGMDALTHAVEAYIGNSTTYGTRKDALLAVQLIFENIDKVYQDGSNIDARRNMLHASFYAGCAFTKSYVGYVHAVAHSLGGEYNVPHGFANAVILPMVLEAYGEKIHKKLHRLAIAAGLADQDTPDEEAAGRFIEAIKLMKERFGIGSRIPEIREEDIPKLAHYADKEANPLYPVPVLLNAAELEAFYYMLMNDDDPDTDKGAPDDENDDRKGADTHDGTGN</sequence>
<dbReference type="FunFam" id="3.40.50.1970:FF:000003">
    <property type="entry name" value="Alcohol dehydrogenase, iron-containing"/>
    <property type="match status" value="1"/>
</dbReference>
<dbReference type="PROSITE" id="PS00060">
    <property type="entry name" value="ADH_IRON_2"/>
    <property type="match status" value="1"/>
</dbReference>
<dbReference type="CDD" id="cd08189">
    <property type="entry name" value="Fe-ADH-like"/>
    <property type="match status" value="1"/>
</dbReference>
<proteinExistence type="inferred from homology"/>
<evidence type="ECO:0000256" key="2">
    <source>
        <dbReference type="ARBA" id="ARBA00023002"/>
    </source>
</evidence>
<evidence type="ECO:0000256" key="3">
    <source>
        <dbReference type="ARBA" id="ARBA00023027"/>
    </source>
</evidence>
<evidence type="ECO:0000256" key="4">
    <source>
        <dbReference type="SAM" id="MobiDB-lite"/>
    </source>
</evidence>
<comment type="caution">
    <text evidence="7">The sequence shown here is derived from an EMBL/GenBank/DDBJ whole genome shotgun (WGS) entry which is preliminary data.</text>
</comment>
<evidence type="ECO:0000259" key="6">
    <source>
        <dbReference type="Pfam" id="PF25137"/>
    </source>
</evidence>
<dbReference type="PANTHER" id="PTHR11496:SF102">
    <property type="entry name" value="ALCOHOL DEHYDROGENASE 4"/>
    <property type="match status" value="1"/>
</dbReference>
<feature type="compositionally biased region" description="Basic and acidic residues" evidence="4">
    <location>
        <begin position="405"/>
        <end position="428"/>
    </location>
</feature>
<dbReference type="InterPro" id="IPR039697">
    <property type="entry name" value="Alcohol_dehydrogenase_Fe"/>
</dbReference>
<dbReference type="SUPFAM" id="SSF56796">
    <property type="entry name" value="Dehydroquinate synthase-like"/>
    <property type="match status" value="1"/>
</dbReference>
<dbReference type="Gene3D" id="3.40.50.1970">
    <property type="match status" value="1"/>
</dbReference>
<gene>
    <name evidence="7" type="ORF">H6A13_06355</name>
</gene>
<dbReference type="RefSeq" id="WP_204908772.1">
    <property type="nucleotide sequence ID" value="NZ_JACJLV010000016.1"/>
</dbReference>
<evidence type="ECO:0000256" key="1">
    <source>
        <dbReference type="ARBA" id="ARBA00007358"/>
    </source>
</evidence>
<protein>
    <submittedName>
        <fullName evidence="7">Iron-containing alcohol dehydrogenase</fullName>
    </submittedName>
</protein>
<evidence type="ECO:0000313" key="7">
    <source>
        <dbReference type="EMBL" id="MBM6826727.1"/>
    </source>
</evidence>
<dbReference type="FunFam" id="1.20.1090.10:FF:000001">
    <property type="entry name" value="Aldehyde-alcohol dehydrogenase"/>
    <property type="match status" value="1"/>
</dbReference>
<dbReference type="PROSITE" id="PS00913">
    <property type="entry name" value="ADH_IRON_1"/>
    <property type="match status" value="1"/>
</dbReference>
<feature type="domain" description="Fe-containing alcohol dehydrogenase-like C-terminal" evidence="6">
    <location>
        <begin position="204"/>
        <end position="390"/>
    </location>
</feature>
<keyword evidence="2" id="KW-0560">Oxidoreductase</keyword>
<keyword evidence="8" id="KW-1185">Reference proteome</keyword>
<reference evidence="7" key="1">
    <citation type="submission" date="2020-08" db="EMBL/GenBank/DDBJ databases">
        <authorList>
            <person name="Cejkova D."/>
            <person name="Kubasova T."/>
            <person name="Jahodarova E."/>
            <person name="Rychlik I."/>
        </authorList>
    </citation>
    <scope>NUCLEOTIDE SEQUENCE</scope>
    <source>
        <strain evidence="7">An420c</strain>
    </source>
</reference>
<dbReference type="AlphaFoldDB" id="A0A938X1Q0"/>
<name>A0A938X1Q0_9CLOT</name>
<reference evidence="7" key="2">
    <citation type="journal article" date="2021" name="Sci. Rep.">
        <title>The distribution of antibiotic resistance genes in chicken gut microbiota commensals.</title>
        <authorList>
            <person name="Juricova H."/>
            <person name="Matiasovicova J."/>
            <person name="Kubasova T."/>
            <person name="Cejkova D."/>
            <person name="Rychlik I."/>
        </authorList>
    </citation>
    <scope>NUCLEOTIDE SEQUENCE</scope>
    <source>
        <strain evidence="7">An420c</strain>
    </source>
</reference>
<comment type="similarity">
    <text evidence="1">Belongs to the iron-containing alcohol dehydrogenase family.</text>
</comment>
<evidence type="ECO:0000313" key="8">
    <source>
        <dbReference type="Proteomes" id="UP000713880"/>
    </source>
</evidence>
<dbReference type="InterPro" id="IPR018211">
    <property type="entry name" value="ADH_Fe_CS"/>
</dbReference>
<accession>A0A938X1Q0</accession>
<organism evidence="7 8">
    <name type="scientific">Mordavella massiliensis</name>
    <dbReference type="NCBI Taxonomy" id="1871024"/>
    <lineage>
        <taxon>Bacteria</taxon>
        <taxon>Bacillati</taxon>
        <taxon>Bacillota</taxon>
        <taxon>Clostridia</taxon>
        <taxon>Eubacteriales</taxon>
        <taxon>Clostridiaceae</taxon>
        <taxon>Mordavella</taxon>
    </lineage>
</organism>
<feature type="domain" description="Alcohol dehydrogenase iron-type/glycerol dehydrogenase GldA" evidence="5">
    <location>
        <begin position="32"/>
        <end position="193"/>
    </location>
</feature>
<evidence type="ECO:0000259" key="5">
    <source>
        <dbReference type="Pfam" id="PF00465"/>
    </source>
</evidence>
<dbReference type="Gene3D" id="1.20.1090.10">
    <property type="entry name" value="Dehydroquinate synthase-like - alpha domain"/>
    <property type="match status" value="1"/>
</dbReference>
<dbReference type="GO" id="GO:0046872">
    <property type="term" value="F:metal ion binding"/>
    <property type="evidence" value="ECO:0007669"/>
    <property type="project" value="InterPro"/>
</dbReference>
<dbReference type="Pfam" id="PF00465">
    <property type="entry name" value="Fe-ADH"/>
    <property type="match status" value="1"/>
</dbReference>
<dbReference type="Pfam" id="PF25137">
    <property type="entry name" value="ADH_Fe_C"/>
    <property type="match status" value="1"/>
</dbReference>
<dbReference type="GO" id="GO:0004022">
    <property type="term" value="F:alcohol dehydrogenase (NAD+) activity"/>
    <property type="evidence" value="ECO:0007669"/>
    <property type="project" value="TreeGrafter"/>
</dbReference>